<gene>
    <name evidence="2" type="ORF">EPL05_23335</name>
</gene>
<keyword evidence="3" id="KW-1185">Reference proteome</keyword>
<feature type="domain" description="Phage tail collar" evidence="1">
    <location>
        <begin position="7"/>
        <end position="62"/>
    </location>
</feature>
<accession>A0A3S3W167</accession>
<dbReference type="AlphaFoldDB" id="A0A3S3W167"/>
<dbReference type="RefSeq" id="WP_128536402.1">
    <property type="nucleotide sequence ID" value="NZ_SBIW01000031.1"/>
</dbReference>
<sequence>MDQYMATVLLFAGKFAPRGWAFCDGKLLSTAQYSALFSLLGTTYGGDGVNTFALPDLKGRAPVHPGQGEGLSPYTLGQKAGAEGFTLTPQQLPSHSHALHAVTTASNQSDPLNNYLSVPADGSTGASINTYNDGTDPVFALAALNPKSVSYTGDNQPVKTTPPVLGINYIICIEGPYPPQD</sequence>
<dbReference type="EMBL" id="SBIW01000031">
    <property type="protein sequence ID" value="RWY45985.1"/>
    <property type="molecule type" value="Genomic_DNA"/>
</dbReference>
<reference evidence="2 3" key="1">
    <citation type="submission" date="2019-01" db="EMBL/GenBank/DDBJ databases">
        <title>Mucilaginibacter antarcticum sp. nov., isolated from antarctic soil.</title>
        <authorList>
            <person name="Yan Y.-Q."/>
            <person name="Du Z.-J."/>
        </authorList>
    </citation>
    <scope>NUCLEOTIDE SEQUENCE [LARGE SCALE GENOMIC DNA]</scope>
    <source>
        <strain evidence="2 3">F01003</strain>
    </source>
</reference>
<dbReference type="Proteomes" id="UP000286701">
    <property type="component" value="Unassembled WGS sequence"/>
</dbReference>
<dbReference type="OrthoDB" id="9810174at2"/>
<dbReference type="SUPFAM" id="SSF88874">
    <property type="entry name" value="Receptor-binding domain of short tail fibre protein gp12"/>
    <property type="match status" value="1"/>
</dbReference>
<comment type="caution">
    <text evidence="2">The sequence shown here is derived from an EMBL/GenBank/DDBJ whole genome shotgun (WGS) entry which is preliminary data.</text>
</comment>
<name>A0A3S3W167_9SPHI</name>
<organism evidence="2 3">
    <name type="scientific">Mucilaginibacter gilvus</name>
    <dbReference type="NCBI Taxonomy" id="2305909"/>
    <lineage>
        <taxon>Bacteria</taxon>
        <taxon>Pseudomonadati</taxon>
        <taxon>Bacteroidota</taxon>
        <taxon>Sphingobacteriia</taxon>
        <taxon>Sphingobacteriales</taxon>
        <taxon>Sphingobacteriaceae</taxon>
        <taxon>Mucilaginibacter</taxon>
    </lineage>
</organism>
<dbReference type="Pfam" id="PF07484">
    <property type="entry name" value="Collar"/>
    <property type="match status" value="1"/>
</dbReference>
<dbReference type="InterPro" id="IPR037053">
    <property type="entry name" value="Phage_tail_collar_dom_sf"/>
</dbReference>
<protein>
    <submittedName>
        <fullName evidence="2">Phage tail protein</fullName>
    </submittedName>
</protein>
<dbReference type="Gene3D" id="3.90.1340.10">
    <property type="entry name" value="Phage tail collar domain"/>
    <property type="match status" value="1"/>
</dbReference>
<evidence type="ECO:0000313" key="2">
    <source>
        <dbReference type="EMBL" id="RWY45985.1"/>
    </source>
</evidence>
<evidence type="ECO:0000259" key="1">
    <source>
        <dbReference type="Pfam" id="PF07484"/>
    </source>
</evidence>
<dbReference type="InterPro" id="IPR011083">
    <property type="entry name" value="Phage_tail_collar_dom"/>
</dbReference>
<proteinExistence type="predicted"/>
<evidence type="ECO:0000313" key="3">
    <source>
        <dbReference type="Proteomes" id="UP000286701"/>
    </source>
</evidence>